<dbReference type="EMBL" id="JBHSQL010000001">
    <property type="protein sequence ID" value="MFC6147851.1"/>
    <property type="molecule type" value="Genomic_DNA"/>
</dbReference>
<dbReference type="PROSITE" id="PS50110">
    <property type="entry name" value="RESPONSE_REGULATORY"/>
    <property type="match status" value="1"/>
</dbReference>
<keyword evidence="1" id="KW-0238">DNA-binding</keyword>
<keyword evidence="6" id="KW-1185">Reference proteome</keyword>
<dbReference type="InterPro" id="IPR011006">
    <property type="entry name" value="CheY-like_superfamily"/>
</dbReference>
<dbReference type="RefSeq" id="WP_194842908.1">
    <property type="nucleotide sequence ID" value="NZ_JBHSQL010000001.1"/>
</dbReference>
<dbReference type="SMART" id="SM00421">
    <property type="entry name" value="HTH_LUXR"/>
    <property type="match status" value="1"/>
</dbReference>
<dbReference type="InterPro" id="IPR000792">
    <property type="entry name" value="Tscrpt_reg_LuxR_C"/>
</dbReference>
<dbReference type="SUPFAM" id="SSF46894">
    <property type="entry name" value="C-terminal effector domain of the bipartite response regulators"/>
    <property type="match status" value="1"/>
</dbReference>
<dbReference type="InterPro" id="IPR039420">
    <property type="entry name" value="WalR-like"/>
</dbReference>
<dbReference type="CDD" id="cd06170">
    <property type="entry name" value="LuxR_C_like"/>
    <property type="match status" value="1"/>
</dbReference>
<evidence type="ECO:0000313" key="5">
    <source>
        <dbReference type="EMBL" id="MFC6147851.1"/>
    </source>
</evidence>
<comment type="caution">
    <text evidence="5">The sequence shown here is derived from an EMBL/GenBank/DDBJ whole genome shotgun (WGS) entry which is preliminary data.</text>
</comment>
<protein>
    <submittedName>
        <fullName evidence="5">Response regulator</fullName>
    </submittedName>
</protein>
<dbReference type="PROSITE" id="PS00622">
    <property type="entry name" value="HTH_LUXR_1"/>
    <property type="match status" value="1"/>
</dbReference>
<feature type="modified residue" description="4-aspartylphosphate" evidence="2">
    <location>
        <position position="57"/>
    </location>
</feature>
<dbReference type="Pfam" id="PF00072">
    <property type="entry name" value="Response_reg"/>
    <property type="match status" value="1"/>
</dbReference>
<dbReference type="Proteomes" id="UP001596097">
    <property type="component" value="Unassembled WGS sequence"/>
</dbReference>
<proteinExistence type="predicted"/>
<evidence type="ECO:0000313" key="6">
    <source>
        <dbReference type="Proteomes" id="UP001596097"/>
    </source>
</evidence>
<evidence type="ECO:0000256" key="1">
    <source>
        <dbReference type="ARBA" id="ARBA00023125"/>
    </source>
</evidence>
<accession>A0ABW1QEM4</accession>
<dbReference type="Pfam" id="PF00196">
    <property type="entry name" value="GerE"/>
    <property type="match status" value="1"/>
</dbReference>
<reference evidence="6" key="1">
    <citation type="journal article" date="2019" name="Int. J. Syst. Evol. Microbiol.">
        <title>The Global Catalogue of Microorganisms (GCM) 10K type strain sequencing project: providing services to taxonomists for standard genome sequencing and annotation.</title>
        <authorList>
            <consortium name="The Broad Institute Genomics Platform"/>
            <consortium name="The Broad Institute Genome Sequencing Center for Infectious Disease"/>
            <person name="Wu L."/>
            <person name="Ma J."/>
        </authorList>
    </citation>
    <scope>NUCLEOTIDE SEQUENCE [LARGE SCALE GENOMIC DNA]</scope>
    <source>
        <strain evidence="6">CGMCC 4.7198</strain>
    </source>
</reference>
<dbReference type="InterPro" id="IPR001789">
    <property type="entry name" value="Sig_transdc_resp-reg_receiver"/>
</dbReference>
<evidence type="ECO:0000259" key="4">
    <source>
        <dbReference type="PROSITE" id="PS50110"/>
    </source>
</evidence>
<dbReference type="Gene3D" id="3.40.50.2300">
    <property type="match status" value="1"/>
</dbReference>
<dbReference type="InterPro" id="IPR016032">
    <property type="entry name" value="Sig_transdc_resp-reg_C-effctor"/>
</dbReference>
<feature type="domain" description="Response regulatory" evidence="4">
    <location>
        <begin position="6"/>
        <end position="122"/>
    </location>
</feature>
<sequence length="208" mass="21450">MTEPIKVLLADDQALVRGALAALLDLEPDLHVVAEVSDGTEVVAAAVQHHADVALLDVEMPGMDGVAAAAALRAALPACRVLMVTTFGRPGYLRRALAAGASGFVVKDTPARQLADAVRRVHSGLRVVDPALAADSLAYGDSPLTERETDVLRAARGGGTVADIAKALALSEGTVRNHLSSAIGKTAARTRAEAVRVAVENGWLLGDP</sequence>
<dbReference type="SMART" id="SM00448">
    <property type="entry name" value="REC"/>
    <property type="match status" value="1"/>
</dbReference>
<dbReference type="PANTHER" id="PTHR43214">
    <property type="entry name" value="TWO-COMPONENT RESPONSE REGULATOR"/>
    <property type="match status" value="1"/>
</dbReference>
<keyword evidence="2" id="KW-0597">Phosphoprotein</keyword>
<gene>
    <name evidence="5" type="ORF">ACFPYK_00485</name>
</gene>
<organism evidence="5 6">
    <name type="scientific">Mumia xiangluensis</name>
    <dbReference type="NCBI Taxonomy" id="1678900"/>
    <lineage>
        <taxon>Bacteria</taxon>
        <taxon>Bacillati</taxon>
        <taxon>Actinomycetota</taxon>
        <taxon>Actinomycetes</taxon>
        <taxon>Propionibacteriales</taxon>
        <taxon>Nocardioidaceae</taxon>
        <taxon>Mumia</taxon>
    </lineage>
</organism>
<feature type="domain" description="HTH luxR-type" evidence="3">
    <location>
        <begin position="137"/>
        <end position="202"/>
    </location>
</feature>
<dbReference type="PRINTS" id="PR00038">
    <property type="entry name" value="HTHLUXR"/>
</dbReference>
<dbReference type="SUPFAM" id="SSF52172">
    <property type="entry name" value="CheY-like"/>
    <property type="match status" value="1"/>
</dbReference>
<dbReference type="PANTHER" id="PTHR43214:SF42">
    <property type="entry name" value="TRANSCRIPTIONAL REGULATORY PROTEIN DESR"/>
    <property type="match status" value="1"/>
</dbReference>
<evidence type="ECO:0000256" key="2">
    <source>
        <dbReference type="PROSITE-ProRule" id="PRU00169"/>
    </source>
</evidence>
<evidence type="ECO:0000259" key="3">
    <source>
        <dbReference type="PROSITE" id="PS50043"/>
    </source>
</evidence>
<name>A0ABW1QEM4_9ACTN</name>
<dbReference type="PROSITE" id="PS50043">
    <property type="entry name" value="HTH_LUXR_2"/>
    <property type="match status" value="1"/>
</dbReference>